<gene>
    <name evidence="4" type="ORF">HNY73_020890</name>
</gene>
<proteinExistence type="predicted"/>
<dbReference type="InterPro" id="IPR013320">
    <property type="entry name" value="ConA-like_dom_sf"/>
</dbReference>
<feature type="region of interest" description="Disordered" evidence="1">
    <location>
        <begin position="186"/>
        <end position="254"/>
    </location>
</feature>
<sequence length="1156" mass="131072">MLTPKQPDMPSEFSAQSQTQEKDISDKVNVDENREQLDGKQTSAEIHSQKGSKQTTPLRSPKLVKEVLKRMSSHPSGRDPQVREAFSDEEDPDFYVDKEAMKVIDEFERSLTDLNSDIQVQKINRQDSQPNVTDGGPSRDQTDNLVEEVLLSERKFEKIAVSESVPYSEKFMGREEIEEARRYMSLTTDQKSKRNKAGRESPAPPKPPRNYDSLPRGFKTSTGDSSYDVVSSGIHPLMNGHSTDSGNRVDHPSSSPQQNYFVVVAIDFGTTYSGYAFSFTQDPDNIHMMRKWEGGDPGVVNQKTPTTLLLDPEERFHSFGYAARDCYHDLEPQEAKKWLYFEKFKMTLHKTENLSRDTIIYAANGKGLSALTVFAHALRYFRKHALQELSDQSATCILNDDVRWVVTVPAIWRQPAKQFMRNAAYEAGIASKENPEQLLIALEPEAASIFCRRLRQHQLVPMMSGPQRLSLPNIKENPDSSLPAVIENAGTRYMVVDCGGGTVDITVHEITDENGNHQRTAQGHRRTLRIGGNRPGIRKNFWLTSSHRFPRAFKINYPRPSPAIFFRPPLQEDEKYYGGKHRQEVQQQRDQVVFPRHAEVGAFWNDEPLPADLRRHPNARGPCSGHLRVLRCHLLPISGWWIRRVSHPPEEHSRMHSLTAQSHHSSRCQSSYSERFIHGTHPPDKLVVKDGVEWCADVFDKFVLADQSVCVGDTVIRRYTPARSGQACSVIHIYCSERDDVNFITDPGVKRCGTLVLDLPDEPKQPQGKREIQTIMIFGDTELKVSAMDVLTGSCAHIPAQPRGPYHRSLLSFPRHRLHVSTFRGRQDARTATMRTSPQFLTIFFAFLCLLTIDAIIVKQENSLFGPYQAGVGHLMYWDLTGSSQLAETAIRLTPDEPYKQGAIWNNYPMMSNDWEYHIQFHIHGKGVHLNGDGIAFWYVKDALHAGPVYGSKDYWSGLGIFIDTFENARRFHINNHRHPYLSAVVNNGSFPYYHNEHGTAGQIGGCHLQARNLEWPAKVAISYISDILTVYVDSQGTDNWAQCFRAVGVHLPTGYHFGVSASTSEYSDNHDVVSVTTLDNIIPDKVWEDRSQLVPNAEFLEIPFAEPKEKEETAAASPSSFTMKLIYFGGAAVVLYTAFSLYKKRKLQKRERQKK</sequence>
<dbReference type="Gene3D" id="3.30.420.40">
    <property type="match status" value="1"/>
</dbReference>
<reference evidence="4" key="1">
    <citation type="journal article" date="2020" name="bioRxiv">
        <title>Chromosome-level reference genome of the European wasp spider Argiope bruennichi: a resource for studies on range expansion and evolutionary adaptation.</title>
        <authorList>
            <person name="Sheffer M.M."/>
            <person name="Hoppe A."/>
            <person name="Krehenwinkel H."/>
            <person name="Uhl G."/>
            <person name="Kuss A.W."/>
            <person name="Jensen L."/>
            <person name="Jensen C."/>
            <person name="Gillespie R.G."/>
            <person name="Hoff K.J."/>
            <person name="Prost S."/>
        </authorList>
    </citation>
    <scope>NUCLEOTIDE SEQUENCE</scope>
</reference>
<protein>
    <submittedName>
        <fullName evidence="4">Heat shock 70 kDa protein 12A like protein</fullName>
    </submittedName>
</protein>
<keyword evidence="2" id="KW-0812">Transmembrane</keyword>
<dbReference type="AlphaFoldDB" id="A0A8T0E885"/>
<dbReference type="PANTHER" id="PTHR14187:SF46">
    <property type="entry name" value="HEAT SHOCK 70 KDA PROTEIN 12A"/>
    <property type="match status" value="1"/>
</dbReference>
<evidence type="ECO:0000256" key="1">
    <source>
        <dbReference type="SAM" id="MobiDB-lite"/>
    </source>
</evidence>
<keyword evidence="2" id="KW-0472">Membrane</keyword>
<evidence type="ECO:0000313" key="4">
    <source>
        <dbReference type="EMBL" id="KAF8768029.1"/>
    </source>
</evidence>
<feature type="compositionally biased region" description="Polar residues" evidence="1">
    <location>
        <begin position="39"/>
        <end position="58"/>
    </location>
</feature>
<reference evidence="4" key="2">
    <citation type="submission" date="2020-06" db="EMBL/GenBank/DDBJ databases">
        <authorList>
            <person name="Sheffer M."/>
        </authorList>
    </citation>
    <scope>NUCLEOTIDE SEQUENCE</scope>
</reference>
<dbReference type="Gene3D" id="2.60.120.200">
    <property type="match status" value="1"/>
</dbReference>
<organism evidence="4 5">
    <name type="scientific">Argiope bruennichi</name>
    <name type="common">Wasp spider</name>
    <name type="synonym">Aranea bruennichi</name>
    <dbReference type="NCBI Taxonomy" id="94029"/>
    <lineage>
        <taxon>Eukaryota</taxon>
        <taxon>Metazoa</taxon>
        <taxon>Ecdysozoa</taxon>
        <taxon>Arthropoda</taxon>
        <taxon>Chelicerata</taxon>
        <taxon>Arachnida</taxon>
        <taxon>Araneae</taxon>
        <taxon>Araneomorphae</taxon>
        <taxon>Entelegynae</taxon>
        <taxon>Araneoidea</taxon>
        <taxon>Araneidae</taxon>
        <taxon>Argiope</taxon>
    </lineage>
</organism>
<evidence type="ECO:0000256" key="2">
    <source>
        <dbReference type="SAM" id="Phobius"/>
    </source>
</evidence>
<feature type="transmembrane region" description="Helical" evidence="2">
    <location>
        <begin position="1126"/>
        <end position="1143"/>
    </location>
</feature>
<keyword evidence="4" id="KW-0346">Stress response</keyword>
<feature type="compositionally biased region" description="Polar residues" evidence="1">
    <location>
        <begin position="114"/>
        <end position="132"/>
    </location>
</feature>
<comment type="caution">
    <text evidence="4">The sequence shown here is derived from an EMBL/GenBank/DDBJ whole genome shotgun (WGS) entry which is preliminary data.</text>
</comment>
<dbReference type="SUPFAM" id="SSF49899">
    <property type="entry name" value="Concanavalin A-like lectins/glucanases"/>
    <property type="match status" value="1"/>
</dbReference>
<feature type="region of interest" description="Disordered" evidence="1">
    <location>
        <begin position="1"/>
        <end position="91"/>
    </location>
</feature>
<evidence type="ECO:0000313" key="5">
    <source>
        <dbReference type="Proteomes" id="UP000807504"/>
    </source>
</evidence>
<feature type="compositionally biased region" description="Basic and acidic residues" evidence="1">
    <location>
        <begin position="20"/>
        <end position="38"/>
    </location>
</feature>
<feature type="domain" description="L-type lectin-like" evidence="3">
    <location>
        <begin position="856"/>
        <end position="1081"/>
    </location>
</feature>
<dbReference type="GO" id="GO:0016020">
    <property type="term" value="C:membrane"/>
    <property type="evidence" value="ECO:0007669"/>
    <property type="project" value="InterPro"/>
</dbReference>
<accession>A0A8T0E885</accession>
<name>A0A8T0E885_ARGBR</name>
<dbReference type="PANTHER" id="PTHR14187">
    <property type="entry name" value="ALPHA KINASE/ELONGATION FACTOR 2 KINASE"/>
    <property type="match status" value="1"/>
</dbReference>
<dbReference type="SUPFAM" id="SSF53067">
    <property type="entry name" value="Actin-like ATPase domain"/>
    <property type="match status" value="2"/>
</dbReference>
<dbReference type="InterPro" id="IPR005052">
    <property type="entry name" value="Lectin_leg"/>
</dbReference>
<keyword evidence="2" id="KW-1133">Transmembrane helix</keyword>
<dbReference type="PROSITE" id="PS51328">
    <property type="entry name" value="L_LECTIN_LIKE"/>
    <property type="match status" value="1"/>
</dbReference>
<dbReference type="EMBL" id="JABXBU010002230">
    <property type="protein sequence ID" value="KAF8768029.1"/>
    <property type="molecule type" value="Genomic_DNA"/>
</dbReference>
<dbReference type="InterPro" id="IPR043129">
    <property type="entry name" value="ATPase_NBD"/>
</dbReference>
<evidence type="ECO:0000259" key="3">
    <source>
        <dbReference type="PROSITE" id="PS51328"/>
    </source>
</evidence>
<feature type="compositionally biased region" description="Basic and acidic residues" evidence="1">
    <location>
        <begin position="76"/>
        <end position="86"/>
    </location>
</feature>
<dbReference type="Proteomes" id="UP000807504">
    <property type="component" value="Unassembled WGS sequence"/>
</dbReference>
<feature type="compositionally biased region" description="Polar residues" evidence="1">
    <location>
        <begin position="219"/>
        <end position="229"/>
    </location>
</feature>
<feature type="compositionally biased region" description="Polar residues" evidence="1">
    <location>
        <begin position="240"/>
        <end position="254"/>
    </location>
</feature>
<feature type="region of interest" description="Disordered" evidence="1">
    <location>
        <begin position="114"/>
        <end position="143"/>
    </location>
</feature>
<keyword evidence="5" id="KW-1185">Reference proteome</keyword>
<dbReference type="Pfam" id="PF03388">
    <property type="entry name" value="Lectin_leg-like"/>
    <property type="match status" value="1"/>
</dbReference>